<protein>
    <recommendedName>
        <fullName evidence="1">NADH:ubiquinone oxidoreductase intermediate-associated protein 30 domain-containing protein</fullName>
    </recommendedName>
</protein>
<organism evidence="2 3">
    <name type="scientific">Dibothriocephalus latus</name>
    <name type="common">Fish tapeworm</name>
    <name type="synonym">Diphyllobothrium latum</name>
    <dbReference type="NCBI Taxonomy" id="60516"/>
    <lineage>
        <taxon>Eukaryota</taxon>
        <taxon>Metazoa</taxon>
        <taxon>Spiralia</taxon>
        <taxon>Lophotrochozoa</taxon>
        <taxon>Platyhelminthes</taxon>
        <taxon>Cestoda</taxon>
        <taxon>Eucestoda</taxon>
        <taxon>Diphyllobothriidea</taxon>
        <taxon>Diphyllobothriidae</taxon>
        <taxon>Dibothriocephalus</taxon>
    </lineage>
</organism>
<evidence type="ECO:0000259" key="1">
    <source>
        <dbReference type="Pfam" id="PF08547"/>
    </source>
</evidence>
<dbReference type="Proteomes" id="UP000281553">
    <property type="component" value="Unassembled WGS sequence"/>
</dbReference>
<dbReference type="InterPro" id="IPR013857">
    <property type="entry name" value="NADH-UbQ_OxRdtase-assoc_prot30"/>
</dbReference>
<dbReference type="AlphaFoldDB" id="A0A3P7L0H2"/>
<dbReference type="InterPro" id="IPR008979">
    <property type="entry name" value="Galactose-bd-like_sf"/>
</dbReference>
<evidence type="ECO:0000313" key="3">
    <source>
        <dbReference type="Proteomes" id="UP000281553"/>
    </source>
</evidence>
<dbReference type="SUPFAM" id="SSF49785">
    <property type="entry name" value="Galactose-binding domain-like"/>
    <property type="match status" value="1"/>
</dbReference>
<accession>A0A3P7L0H2</accession>
<keyword evidence="3" id="KW-1185">Reference proteome</keyword>
<feature type="domain" description="NADH:ubiquinone oxidoreductase intermediate-associated protein 30" evidence="1">
    <location>
        <begin position="25"/>
        <end position="138"/>
    </location>
</feature>
<name>A0A3P7L0H2_DIBLA</name>
<reference evidence="2 3" key="1">
    <citation type="submission" date="2018-11" db="EMBL/GenBank/DDBJ databases">
        <authorList>
            <consortium name="Pathogen Informatics"/>
        </authorList>
    </citation>
    <scope>NUCLEOTIDE SEQUENCE [LARGE SCALE GENOMIC DNA]</scope>
</reference>
<gene>
    <name evidence="2" type="ORF">DILT_LOCUS6786</name>
</gene>
<proteinExistence type="predicted"/>
<dbReference type="EMBL" id="UYRU01050345">
    <property type="protein sequence ID" value="VDN10955.1"/>
    <property type="molecule type" value="Genomic_DNA"/>
</dbReference>
<dbReference type="OrthoDB" id="426386at2759"/>
<evidence type="ECO:0000313" key="2">
    <source>
        <dbReference type="EMBL" id="VDN10955.1"/>
    </source>
</evidence>
<sequence length="192" mass="21847">MFIFSAIFELMPNFLKRSQEDGLLFDFRTVRDFSKWTEISDTVRAAGRSKAIITSHHGAVSVYLATDGTVQKFGCAIFFYLLDPLPNGACFAGVRYNGTRWNLSDYDGIEAELRCTGSNEWFKIAFDQKYSYEKQFQMKAFHRGKPVDNAPPLNTSNLDFGIQVFGGIYEKFKQSGPGSLQINWVRAYKTPK</sequence>
<dbReference type="Pfam" id="PF08547">
    <property type="entry name" value="CIA30"/>
    <property type="match status" value="1"/>
</dbReference>